<evidence type="ECO:0000256" key="8">
    <source>
        <dbReference type="ARBA" id="ARBA00022840"/>
    </source>
</evidence>
<dbReference type="InterPro" id="IPR002139">
    <property type="entry name" value="Ribo/fructo_kinase"/>
</dbReference>
<feature type="binding site" evidence="12">
    <location>
        <position position="298"/>
    </location>
    <ligand>
        <name>K(+)</name>
        <dbReference type="ChEBI" id="CHEBI:29103"/>
    </ligand>
</feature>
<comment type="caution">
    <text evidence="12">Lacks conserved residue(s) required for the propagation of feature annotation.</text>
</comment>
<evidence type="ECO:0000256" key="1">
    <source>
        <dbReference type="ARBA" id="ARBA00005380"/>
    </source>
</evidence>
<dbReference type="Pfam" id="PF00294">
    <property type="entry name" value="PfkB"/>
    <property type="match status" value="1"/>
</dbReference>
<evidence type="ECO:0000256" key="6">
    <source>
        <dbReference type="ARBA" id="ARBA00022741"/>
    </source>
</evidence>
<evidence type="ECO:0000256" key="4">
    <source>
        <dbReference type="ARBA" id="ARBA00022679"/>
    </source>
</evidence>
<dbReference type="InterPro" id="IPR011877">
    <property type="entry name" value="Ribokinase"/>
</dbReference>
<feature type="binding site" evidence="12">
    <location>
        <position position="257"/>
    </location>
    <ligand>
        <name>substrate</name>
    </ligand>
</feature>
<gene>
    <name evidence="12" type="primary">rbsK</name>
    <name evidence="14" type="ORF">ACFP2T_15730</name>
</gene>
<keyword evidence="8 12" id="KW-0067">ATP-binding</keyword>
<dbReference type="EMBL" id="JBHSPR010000010">
    <property type="protein sequence ID" value="MFC6017652.1"/>
    <property type="molecule type" value="Genomic_DNA"/>
</dbReference>
<comment type="activity regulation">
    <text evidence="12">Activated by a monovalent cation that binds near, but not in, the active site. The most likely occupant of the site in vivo is potassium. Ion binding induces a conformational change that may alter substrate affinity.</text>
</comment>
<feature type="binding site" evidence="12">
    <location>
        <position position="251"/>
    </location>
    <ligand>
        <name>K(+)</name>
        <dbReference type="ChEBI" id="CHEBI:29103"/>
    </ligand>
</feature>
<keyword evidence="11 12" id="KW-0119">Carbohydrate metabolism</keyword>
<feature type="binding site" evidence="12">
    <location>
        <begin position="224"/>
        <end position="229"/>
    </location>
    <ligand>
        <name>ATP</name>
        <dbReference type="ChEBI" id="CHEBI:30616"/>
    </ligand>
</feature>
<evidence type="ECO:0000313" key="15">
    <source>
        <dbReference type="Proteomes" id="UP001596203"/>
    </source>
</evidence>
<feature type="binding site" evidence="12">
    <location>
        <position position="293"/>
    </location>
    <ligand>
        <name>K(+)</name>
        <dbReference type="ChEBI" id="CHEBI:29103"/>
    </ligand>
</feature>
<feature type="binding site" evidence="12">
    <location>
        <position position="147"/>
    </location>
    <ligand>
        <name>substrate</name>
    </ligand>
</feature>
<keyword evidence="5 12" id="KW-0479">Metal-binding</keyword>
<feature type="binding site" evidence="12">
    <location>
        <position position="296"/>
    </location>
    <ligand>
        <name>K(+)</name>
        <dbReference type="ChEBI" id="CHEBI:29103"/>
    </ligand>
</feature>
<organism evidence="14 15">
    <name type="scientific">Plantactinospora solaniradicis</name>
    <dbReference type="NCBI Taxonomy" id="1723736"/>
    <lineage>
        <taxon>Bacteria</taxon>
        <taxon>Bacillati</taxon>
        <taxon>Actinomycetota</taxon>
        <taxon>Actinomycetes</taxon>
        <taxon>Micromonosporales</taxon>
        <taxon>Micromonosporaceae</taxon>
        <taxon>Plantactinospora</taxon>
    </lineage>
</organism>
<evidence type="ECO:0000256" key="5">
    <source>
        <dbReference type="ARBA" id="ARBA00022723"/>
    </source>
</evidence>
<name>A0ABW1K920_9ACTN</name>
<feature type="active site" description="Proton acceptor" evidence="12">
    <location>
        <position position="257"/>
    </location>
</feature>
<proteinExistence type="inferred from homology"/>
<comment type="caution">
    <text evidence="14">The sequence shown here is derived from an EMBL/GenBank/DDBJ whole genome shotgun (WGS) entry which is preliminary data.</text>
</comment>
<evidence type="ECO:0000256" key="7">
    <source>
        <dbReference type="ARBA" id="ARBA00022777"/>
    </source>
</evidence>
<accession>A0ABW1K920</accession>
<keyword evidence="6 12" id="KW-0547">Nucleotide-binding</keyword>
<dbReference type="InterPro" id="IPR011611">
    <property type="entry name" value="PfkB_dom"/>
</dbReference>
<feature type="domain" description="Carbohydrate kinase PfkB" evidence="13">
    <location>
        <begin position="12"/>
        <end position="306"/>
    </location>
</feature>
<evidence type="ECO:0000313" key="14">
    <source>
        <dbReference type="EMBL" id="MFC6017652.1"/>
    </source>
</evidence>
<evidence type="ECO:0000256" key="3">
    <source>
        <dbReference type="ARBA" id="ARBA00016943"/>
    </source>
</evidence>
<evidence type="ECO:0000256" key="11">
    <source>
        <dbReference type="ARBA" id="ARBA00023277"/>
    </source>
</evidence>
<keyword evidence="12" id="KW-0963">Cytoplasm</keyword>
<dbReference type="PRINTS" id="PR00990">
    <property type="entry name" value="RIBOKINASE"/>
</dbReference>
<dbReference type="InterPro" id="IPR029056">
    <property type="entry name" value="Ribokinase-like"/>
</dbReference>
<comment type="similarity">
    <text evidence="1">Belongs to the carbohydrate kinase pfkB family.</text>
</comment>
<comment type="subunit">
    <text evidence="12">Homodimer.</text>
</comment>
<feature type="binding site" evidence="12">
    <location>
        <position position="191"/>
    </location>
    <ligand>
        <name>ATP</name>
        <dbReference type="ChEBI" id="CHEBI:30616"/>
    </ligand>
</feature>
<dbReference type="HAMAP" id="MF_01987">
    <property type="entry name" value="Ribokinase"/>
    <property type="match status" value="1"/>
</dbReference>
<keyword evidence="10 12" id="KW-0630">Potassium</keyword>
<dbReference type="PROSITE" id="PS00584">
    <property type="entry name" value="PFKB_KINASES_2"/>
    <property type="match status" value="1"/>
</dbReference>
<sequence length="329" mass="32753">MTAGSTEPAPVRVVVVGSTNLDLVVTTPTLPRPGETVLGDALRTVPGGKGANQAVAAARAGASCAFVGAIGRDGFADQLRANLAESGVDVRCLRDVPGPSGVALIAVDASAENIIVVAPGANGELTSLADPDRAAVEAADVLLCQLEVPLSAVVQAAGWARDAGTTVVLNAAPARPLPAELLDAVDLLVVNQVEAAVVAGQAGHAEPDGLLDLLVALVPRVVMTLGAEGARYADRSGLRLEVEAPKVEAVDTTAAGDAFTGALAVAWAQRRGPAPPAAVTAVLRWACAAGAACAQRPGASSALPTRDEIDALYARTYPTTSPAGPGGAA</sequence>
<comment type="subcellular location">
    <subcellularLocation>
        <location evidence="12">Cytoplasm</location>
    </subcellularLocation>
</comment>
<keyword evidence="7 12" id="KW-0418">Kinase</keyword>
<keyword evidence="4 12" id="KW-0808">Transferase</keyword>
<dbReference type="PANTHER" id="PTHR10584:SF166">
    <property type="entry name" value="RIBOKINASE"/>
    <property type="match status" value="1"/>
</dbReference>
<feature type="binding site" evidence="12">
    <location>
        <begin position="48"/>
        <end position="52"/>
    </location>
    <ligand>
        <name>substrate</name>
    </ligand>
</feature>
<evidence type="ECO:0000259" key="13">
    <source>
        <dbReference type="Pfam" id="PF00294"/>
    </source>
</evidence>
<comment type="pathway">
    <text evidence="12">Carbohydrate metabolism; D-ribose degradation; D-ribose 5-phosphate from beta-D-ribopyranose: step 2/2.</text>
</comment>
<evidence type="ECO:0000256" key="12">
    <source>
        <dbReference type="HAMAP-Rule" id="MF_01987"/>
    </source>
</evidence>
<feature type="binding site" evidence="12">
    <location>
        <position position="253"/>
    </location>
    <ligand>
        <name>K(+)</name>
        <dbReference type="ChEBI" id="CHEBI:29103"/>
    </ligand>
</feature>
<evidence type="ECO:0000256" key="10">
    <source>
        <dbReference type="ARBA" id="ARBA00022958"/>
    </source>
</evidence>
<dbReference type="EC" id="2.7.1.15" evidence="2 12"/>
<comment type="cofactor">
    <cofactor evidence="12">
        <name>Mg(2+)</name>
        <dbReference type="ChEBI" id="CHEBI:18420"/>
    </cofactor>
    <text evidence="12">Requires a divalent cation, most likely magnesium in vivo, as an electrophilic catalyst to aid phosphoryl group transfer. It is the chelate of the metal and the nucleotide that is the actual substrate.</text>
</comment>
<dbReference type="InterPro" id="IPR002173">
    <property type="entry name" value="Carboh/pur_kinase_PfkB_CS"/>
</dbReference>
<protein>
    <recommendedName>
        <fullName evidence="3 12">Ribokinase</fullName>
        <shortName evidence="12">RK</shortName>
        <ecNumber evidence="2 12">2.7.1.15</ecNumber>
    </recommendedName>
</protein>
<comment type="catalytic activity">
    <reaction evidence="12">
        <text>D-ribose + ATP = D-ribose 5-phosphate + ADP + H(+)</text>
        <dbReference type="Rhea" id="RHEA:13697"/>
        <dbReference type="ChEBI" id="CHEBI:15378"/>
        <dbReference type="ChEBI" id="CHEBI:30616"/>
        <dbReference type="ChEBI" id="CHEBI:47013"/>
        <dbReference type="ChEBI" id="CHEBI:78346"/>
        <dbReference type="ChEBI" id="CHEBI:456216"/>
        <dbReference type="EC" id="2.7.1.15"/>
    </reaction>
</comment>
<dbReference type="PANTHER" id="PTHR10584">
    <property type="entry name" value="SUGAR KINASE"/>
    <property type="match status" value="1"/>
</dbReference>
<dbReference type="Proteomes" id="UP001596203">
    <property type="component" value="Unassembled WGS sequence"/>
</dbReference>
<feature type="binding site" evidence="12">
    <location>
        <begin position="256"/>
        <end position="257"/>
    </location>
    <ligand>
        <name>ATP</name>
        <dbReference type="ChEBI" id="CHEBI:30616"/>
    </ligand>
</feature>
<evidence type="ECO:0000256" key="2">
    <source>
        <dbReference type="ARBA" id="ARBA00012035"/>
    </source>
</evidence>
<comment type="similarity">
    <text evidence="12">Belongs to the carbohydrate kinase PfkB family. Ribokinase subfamily.</text>
</comment>
<dbReference type="CDD" id="cd01174">
    <property type="entry name" value="ribokinase"/>
    <property type="match status" value="1"/>
</dbReference>
<keyword evidence="9 12" id="KW-0460">Magnesium</keyword>
<evidence type="ECO:0000256" key="9">
    <source>
        <dbReference type="ARBA" id="ARBA00022842"/>
    </source>
</evidence>
<dbReference type="RefSeq" id="WP_377422068.1">
    <property type="nucleotide sequence ID" value="NZ_JBHSPR010000010.1"/>
</dbReference>
<keyword evidence="15" id="KW-1185">Reference proteome</keyword>
<dbReference type="Gene3D" id="3.40.1190.20">
    <property type="match status" value="1"/>
</dbReference>
<comment type="function">
    <text evidence="12">Catalyzes the phosphorylation of ribose at O-5 in a reaction requiring ATP and magnesium. The resulting D-ribose-5-phosphate can then be used either for sythesis of nucleotides, histidine, and tryptophan, or as a component of the pentose phosphate pathway.</text>
</comment>
<dbReference type="SUPFAM" id="SSF53613">
    <property type="entry name" value="Ribokinase-like"/>
    <property type="match status" value="1"/>
</dbReference>
<feature type="binding site" evidence="12">
    <location>
        <begin position="20"/>
        <end position="22"/>
    </location>
    <ligand>
        <name>substrate</name>
    </ligand>
</feature>
<dbReference type="GO" id="GO:0004747">
    <property type="term" value="F:ribokinase activity"/>
    <property type="evidence" value="ECO:0007669"/>
    <property type="project" value="UniProtKB-EC"/>
</dbReference>
<reference evidence="15" key="1">
    <citation type="journal article" date="2019" name="Int. J. Syst. Evol. Microbiol.">
        <title>The Global Catalogue of Microorganisms (GCM) 10K type strain sequencing project: providing services to taxonomists for standard genome sequencing and annotation.</title>
        <authorList>
            <consortium name="The Broad Institute Genomics Platform"/>
            <consortium name="The Broad Institute Genome Sequencing Center for Infectious Disease"/>
            <person name="Wu L."/>
            <person name="Ma J."/>
        </authorList>
    </citation>
    <scope>NUCLEOTIDE SEQUENCE [LARGE SCALE GENOMIC DNA]</scope>
    <source>
        <strain evidence="15">ZS-35-S2</strain>
    </source>
</reference>